<proteinExistence type="inferred from homology"/>
<dbReference type="PANTHER" id="PTHR30151:SF0">
    <property type="entry name" value="ABC TRANSPORTER PERMEASE PROTEIN MJ0413-RELATED"/>
    <property type="match status" value="1"/>
</dbReference>
<feature type="transmembrane region" description="Helical" evidence="7">
    <location>
        <begin position="167"/>
        <end position="187"/>
    </location>
</feature>
<protein>
    <submittedName>
        <fullName evidence="9">ABC transporter permease subunit</fullName>
    </submittedName>
</protein>
<sequence length="257" mass="29262">MGRLRYFFGKYWLTFCICASLIALYVYMTETGRANPYLFPRVEAIRKVFAGEGRTMFVNLLASMKLMVPSIAVSLGVALFVGTVLGMNERLRDALYPVIYMFSVVPSILLSPFALLLAPDFWSASVFLIVYGTIWSTLFAAVTGIMTIDKRYLDKAATLELKGFKRLVKVILPAASPSILAGFVNSLRSTFVMLVYSEMYGAQYGMGFFVKKYAEFGLYDYTWAGFLFMVLVLVVVMQFFERIKKRLLRWTMNDRTQ</sequence>
<keyword evidence="3" id="KW-1003">Cell membrane</keyword>
<feature type="transmembrane region" description="Helical" evidence="7">
    <location>
        <begin position="12"/>
        <end position="28"/>
    </location>
</feature>
<feature type="transmembrane region" description="Helical" evidence="7">
    <location>
        <begin position="221"/>
        <end position="240"/>
    </location>
</feature>
<dbReference type="CDD" id="cd06261">
    <property type="entry name" value="TM_PBP2"/>
    <property type="match status" value="1"/>
</dbReference>
<feature type="domain" description="ABC transmembrane type-1" evidence="8">
    <location>
        <begin position="60"/>
        <end position="240"/>
    </location>
</feature>
<dbReference type="SUPFAM" id="SSF161098">
    <property type="entry name" value="MetI-like"/>
    <property type="match status" value="1"/>
</dbReference>
<evidence type="ECO:0000256" key="4">
    <source>
        <dbReference type="ARBA" id="ARBA00022692"/>
    </source>
</evidence>
<dbReference type="PROSITE" id="PS50928">
    <property type="entry name" value="ABC_TM1"/>
    <property type="match status" value="1"/>
</dbReference>
<organism evidence="9 10">
    <name type="scientific">Pyramidobacter porci</name>
    <dbReference type="NCBI Taxonomy" id="2605789"/>
    <lineage>
        <taxon>Bacteria</taxon>
        <taxon>Thermotogati</taxon>
        <taxon>Synergistota</taxon>
        <taxon>Synergistia</taxon>
        <taxon>Synergistales</taxon>
        <taxon>Dethiosulfovibrionaceae</taxon>
        <taxon>Pyramidobacter</taxon>
    </lineage>
</organism>
<dbReference type="PANTHER" id="PTHR30151">
    <property type="entry name" value="ALKANE SULFONATE ABC TRANSPORTER-RELATED, MEMBRANE SUBUNIT"/>
    <property type="match status" value="1"/>
</dbReference>
<feature type="transmembrane region" description="Helical" evidence="7">
    <location>
        <begin position="66"/>
        <end position="86"/>
    </location>
</feature>
<reference evidence="9 10" key="1">
    <citation type="submission" date="2019-08" db="EMBL/GenBank/DDBJ databases">
        <title>In-depth cultivation of the pig gut microbiome towards novel bacterial diversity and tailored functional studies.</title>
        <authorList>
            <person name="Wylensek D."/>
            <person name="Hitch T.C.A."/>
            <person name="Clavel T."/>
        </authorList>
    </citation>
    <scope>NUCLEOTIDE SEQUENCE [LARGE SCALE GENOMIC DNA]</scope>
    <source>
        <strain evidence="9 10">SM-530-WT-4B</strain>
    </source>
</reference>
<keyword evidence="6 7" id="KW-0472">Membrane</keyword>
<evidence type="ECO:0000313" key="10">
    <source>
        <dbReference type="Proteomes" id="UP000473699"/>
    </source>
</evidence>
<dbReference type="GO" id="GO:0055085">
    <property type="term" value="P:transmembrane transport"/>
    <property type="evidence" value="ECO:0007669"/>
    <property type="project" value="InterPro"/>
</dbReference>
<dbReference type="InterPro" id="IPR035906">
    <property type="entry name" value="MetI-like_sf"/>
</dbReference>
<evidence type="ECO:0000256" key="7">
    <source>
        <dbReference type="RuleBase" id="RU363032"/>
    </source>
</evidence>
<comment type="similarity">
    <text evidence="7">Belongs to the binding-protein-dependent transport system permease family.</text>
</comment>
<comment type="caution">
    <text evidence="9">The sequence shown here is derived from an EMBL/GenBank/DDBJ whole genome shotgun (WGS) entry which is preliminary data.</text>
</comment>
<keyword evidence="10" id="KW-1185">Reference proteome</keyword>
<keyword evidence="4 7" id="KW-0812">Transmembrane</keyword>
<keyword evidence="2 7" id="KW-0813">Transport</keyword>
<dbReference type="Pfam" id="PF00528">
    <property type="entry name" value="BPD_transp_1"/>
    <property type="match status" value="1"/>
</dbReference>
<dbReference type="InterPro" id="IPR000515">
    <property type="entry name" value="MetI-like"/>
</dbReference>
<evidence type="ECO:0000256" key="6">
    <source>
        <dbReference type="ARBA" id="ARBA00023136"/>
    </source>
</evidence>
<dbReference type="GO" id="GO:0005886">
    <property type="term" value="C:plasma membrane"/>
    <property type="evidence" value="ECO:0007669"/>
    <property type="project" value="UniProtKB-SubCell"/>
</dbReference>
<accession>A0A6L5YDA3</accession>
<gene>
    <name evidence="9" type="ORF">FYJ74_09280</name>
</gene>
<dbReference type="Proteomes" id="UP000473699">
    <property type="component" value="Unassembled WGS sequence"/>
</dbReference>
<evidence type="ECO:0000256" key="1">
    <source>
        <dbReference type="ARBA" id="ARBA00004651"/>
    </source>
</evidence>
<keyword evidence="5 7" id="KW-1133">Transmembrane helix</keyword>
<dbReference type="EMBL" id="VUNH01000010">
    <property type="protein sequence ID" value="MST56221.1"/>
    <property type="molecule type" value="Genomic_DNA"/>
</dbReference>
<dbReference type="AlphaFoldDB" id="A0A6L5YDA3"/>
<evidence type="ECO:0000256" key="5">
    <source>
        <dbReference type="ARBA" id="ARBA00022989"/>
    </source>
</evidence>
<evidence type="ECO:0000256" key="2">
    <source>
        <dbReference type="ARBA" id="ARBA00022448"/>
    </source>
</evidence>
<name>A0A6L5YDA3_9BACT</name>
<evidence type="ECO:0000259" key="8">
    <source>
        <dbReference type="PROSITE" id="PS50928"/>
    </source>
</evidence>
<dbReference type="Gene3D" id="1.10.3720.10">
    <property type="entry name" value="MetI-like"/>
    <property type="match status" value="1"/>
</dbReference>
<comment type="subcellular location">
    <subcellularLocation>
        <location evidence="1 7">Cell membrane</location>
        <topology evidence="1 7">Multi-pass membrane protein</topology>
    </subcellularLocation>
</comment>
<feature type="transmembrane region" description="Helical" evidence="7">
    <location>
        <begin position="98"/>
        <end position="118"/>
    </location>
</feature>
<feature type="transmembrane region" description="Helical" evidence="7">
    <location>
        <begin position="124"/>
        <end position="146"/>
    </location>
</feature>
<evidence type="ECO:0000256" key="3">
    <source>
        <dbReference type="ARBA" id="ARBA00022475"/>
    </source>
</evidence>
<dbReference type="RefSeq" id="WP_154529304.1">
    <property type="nucleotide sequence ID" value="NZ_JAXDZJ010000219.1"/>
</dbReference>
<evidence type="ECO:0000313" key="9">
    <source>
        <dbReference type="EMBL" id="MST56221.1"/>
    </source>
</evidence>